<evidence type="ECO:0000256" key="3">
    <source>
        <dbReference type="ARBA" id="ARBA00022448"/>
    </source>
</evidence>
<evidence type="ECO:0000256" key="9">
    <source>
        <dbReference type="RuleBase" id="RU361157"/>
    </source>
</evidence>
<dbReference type="PANTHER" id="PTHR30413">
    <property type="entry name" value="INNER MEMBRANE TRANSPORT PERMEASE"/>
    <property type="match status" value="1"/>
</dbReference>
<evidence type="ECO:0000256" key="8">
    <source>
        <dbReference type="ARBA" id="ARBA00023136"/>
    </source>
</evidence>
<feature type="transmembrane region" description="Helical" evidence="9">
    <location>
        <begin position="106"/>
        <end position="131"/>
    </location>
</feature>
<sequence>MNLSRLQELFQSRELLYFLTWRDVKIRYKQTLLGATWAVLQPLITMVVFTVFFGRLANIPTGGMPGPIFYYLALLPWTFFAAGITNAGNSLITNTDLLTKVYFPRAILPASTILAGLVDLAIASALMGVLLPWYGVTPDLEAFAWPLAILVLIILTLGAGMLIAAVNVMYRDVKYALPFVVQLLLFVSPVIYPTEKIPDGYRWLMLINPLSGIIETSRSAIVPGRAIDWQHFGISALIACVVFFVGSTYFYRVQRRFADLV</sequence>
<comment type="similarity">
    <text evidence="2 9">Belongs to the ABC-2 integral membrane protein family.</text>
</comment>
<keyword evidence="12" id="KW-1185">Reference proteome</keyword>
<evidence type="ECO:0000256" key="4">
    <source>
        <dbReference type="ARBA" id="ARBA00022475"/>
    </source>
</evidence>
<evidence type="ECO:0000313" key="12">
    <source>
        <dbReference type="Proteomes" id="UP000320390"/>
    </source>
</evidence>
<dbReference type="PROSITE" id="PS51012">
    <property type="entry name" value="ABC_TM2"/>
    <property type="match status" value="1"/>
</dbReference>
<feature type="transmembrane region" description="Helical" evidence="9">
    <location>
        <begin position="232"/>
        <end position="251"/>
    </location>
</feature>
<evidence type="ECO:0000256" key="6">
    <source>
        <dbReference type="ARBA" id="ARBA00022692"/>
    </source>
</evidence>
<feature type="transmembrane region" description="Helical" evidence="9">
    <location>
        <begin position="143"/>
        <end position="168"/>
    </location>
</feature>
<evidence type="ECO:0000256" key="1">
    <source>
        <dbReference type="ARBA" id="ARBA00004429"/>
    </source>
</evidence>
<dbReference type="GO" id="GO:0005886">
    <property type="term" value="C:plasma membrane"/>
    <property type="evidence" value="ECO:0007669"/>
    <property type="project" value="UniProtKB-SubCell"/>
</dbReference>
<organism evidence="11 12">
    <name type="scientific">Saltatorellus ferox</name>
    <dbReference type="NCBI Taxonomy" id="2528018"/>
    <lineage>
        <taxon>Bacteria</taxon>
        <taxon>Pseudomonadati</taxon>
        <taxon>Planctomycetota</taxon>
        <taxon>Planctomycetia</taxon>
        <taxon>Planctomycetia incertae sedis</taxon>
        <taxon>Saltatorellus</taxon>
    </lineage>
</organism>
<evidence type="ECO:0000256" key="2">
    <source>
        <dbReference type="ARBA" id="ARBA00007783"/>
    </source>
</evidence>
<accession>A0A518F1A7</accession>
<evidence type="ECO:0000256" key="7">
    <source>
        <dbReference type="ARBA" id="ARBA00022989"/>
    </source>
</evidence>
<dbReference type="RefSeq" id="WP_145205739.1">
    <property type="nucleotide sequence ID" value="NZ_CP036434.1"/>
</dbReference>
<keyword evidence="7 9" id="KW-1133">Transmembrane helix</keyword>
<comment type="subcellular location">
    <subcellularLocation>
        <location evidence="1">Cell inner membrane</location>
        <topology evidence="1">Multi-pass membrane protein</topology>
    </subcellularLocation>
    <subcellularLocation>
        <location evidence="9">Cell membrane</location>
        <topology evidence="9">Multi-pass membrane protein</topology>
    </subcellularLocation>
</comment>
<feature type="domain" description="ABC transmembrane type-2" evidence="10">
    <location>
        <begin position="33"/>
        <end position="253"/>
    </location>
</feature>
<evidence type="ECO:0000313" key="11">
    <source>
        <dbReference type="EMBL" id="QDV10114.1"/>
    </source>
</evidence>
<gene>
    <name evidence="11" type="primary">tagG_2</name>
    <name evidence="11" type="ORF">Poly30_56760</name>
</gene>
<reference evidence="11 12" key="1">
    <citation type="submission" date="2019-02" db="EMBL/GenBank/DDBJ databases">
        <title>Deep-cultivation of Planctomycetes and their phenomic and genomic characterization uncovers novel biology.</title>
        <authorList>
            <person name="Wiegand S."/>
            <person name="Jogler M."/>
            <person name="Boedeker C."/>
            <person name="Pinto D."/>
            <person name="Vollmers J."/>
            <person name="Rivas-Marin E."/>
            <person name="Kohn T."/>
            <person name="Peeters S.H."/>
            <person name="Heuer A."/>
            <person name="Rast P."/>
            <person name="Oberbeckmann S."/>
            <person name="Bunk B."/>
            <person name="Jeske O."/>
            <person name="Meyerdierks A."/>
            <person name="Storesund J.E."/>
            <person name="Kallscheuer N."/>
            <person name="Luecker S."/>
            <person name="Lage O.M."/>
            <person name="Pohl T."/>
            <person name="Merkel B.J."/>
            <person name="Hornburger P."/>
            <person name="Mueller R.-W."/>
            <person name="Bruemmer F."/>
            <person name="Labrenz M."/>
            <person name="Spormann A.M."/>
            <person name="Op den Camp H."/>
            <person name="Overmann J."/>
            <person name="Amann R."/>
            <person name="Jetten M.S.M."/>
            <person name="Mascher T."/>
            <person name="Medema M.H."/>
            <person name="Devos D.P."/>
            <person name="Kaster A.-K."/>
            <person name="Ovreas L."/>
            <person name="Rohde M."/>
            <person name="Galperin M.Y."/>
            <person name="Jogler C."/>
        </authorList>
    </citation>
    <scope>NUCLEOTIDE SEQUENCE [LARGE SCALE GENOMIC DNA]</scope>
    <source>
        <strain evidence="11 12">Poly30</strain>
    </source>
</reference>
<dbReference type="GO" id="GO:0015920">
    <property type="term" value="P:lipopolysaccharide transport"/>
    <property type="evidence" value="ECO:0007669"/>
    <property type="project" value="TreeGrafter"/>
</dbReference>
<dbReference type="Proteomes" id="UP000320390">
    <property type="component" value="Chromosome"/>
</dbReference>
<keyword evidence="3 9" id="KW-0813">Transport</keyword>
<dbReference type="Pfam" id="PF01061">
    <property type="entry name" value="ABC2_membrane"/>
    <property type="match status" value="1"/>
</dbReference>
<dbReference type="EMBL" id="CP036434">
    <property type="protein sequence ID" value="QDV10114.1"/>
    <property type="molecule type" value="Genomic_DNA"/>
</dbReference>
<keyword evidence="8 9" id="KW-0472">Membrane</keyword>
<evidence type="ECO:0000259" key="10">
    <source>
        <dbReference type="PROSITE" id="PS51012"/>
    </source>
</evidence>
<keyword evidence="4 9" id="KW-1003">Cell membrane</keyword>
<name>A0A518F1A7_9BACT</name>
<feature type="transmembrane region" description="Helical" evidence="9">
    <location>
        <begin position="175"/>
        <end position="192"/>
    </location>
</feature>
<dbReference type="GO" id="GO:0140359">
    <property type="term" value="F:ABC-type transporter activity"/>
    <property type="evidence" value="ECO:0007669"/>
    <property type="project" value="InterPro"/>
</dbReference>
<feature type="transmembrane region" description="Helical" evidence="9">
    <location>
        <begin position="68"/>
        <end position="85"/>
    </location>
</feature>
<proteinExistence type="inferred from homology"/>
<dbReference type="InterPro" id="IPR013525">
    <property type="entry name" value="ABC2_TM"/>
</dbReference>
<dbReference type="AlphaFoldDB" id="A0A518F1A7"/>
<evidence type="ECO:0000256" key="5">
    <source>
        <dbReference type="ARBA" id="ARBA00022519"/>
    </source>
</evidence>
<keyword evidence="6 9" id="KW-0812">Transmembrane</keyword>
<feature type="transmembrane region" description="Helical" evidence="9">
    <location>
        <begin position="32"/>
        <end position="56"/>
    </location>
</feature>
<dbReference type="InterPro" id="IPR047817">
    <property type="entry name" value="ABC2_TM_bact-type"/>
</dbReference>
<dbReference type="OrthoDB" id="9786910at2"/>
<keyword evidence="5" id="KW-0997">Cell inner membrane</keyword>
<dbReference type="PANTHER" id="PTHR30413:SF8">
    <property type="entry name" value="TRANSPORT PERMEASE PROTEIN"/>
    <property type="match status" value="1"/>
</dbReference>
<protein>
    <recommendedName>
        <fullName evidence="9">Transport permease protein</fullName>
    </recommendedName>
</protein>